<feature type="signal peptide" evidence="2">
    <location>
        <begin position="1"/>
        <end position="20"/>
    </location>
</feature>
<evidence type="ECO:0000313" key="4">
    <source>
        <dbReference type="EMBL" id="RCU58590.1"/>
    </source>
</evidence>
<dbReference type="NCBIfam" id="TIGR04183">
    <property type="entry name" value="Por_Secre_tail"/>
    <property type="match status" value="1"/>
</dbReference>
<organism evidence="4 5">
    <name type="scientific">Oceanihabitans sediminis</name>
    <dbReference type="NCBI Taxonomy" id="1812012"/>
    <lineage>
        <taxon>Bacteria</taxon>
        <taxon>Pseudomonadati</taxon>
        <taxon>Bacteroidota</taxon>
        <taxon>Flavobacteriia</taxon>
        <taxon>Flavobacteriales</taxon>
        <taxon>Flavobacteriaceae</taxon>
        <taxon>Oceanihabitans</taxon>
    </lineage>
</organism>
<sequence length="327" mass="35136">MKKITLLCTFLCAFQFNVFSQCPGAPAPGYTCVPNADFEQFLITFTSISGPLDGQISNAEAAAITGVLNISNQAPYNTIDDFTGIEALTGITGLGITYNDFVTSLDVSGNSSLTTLNTEGCSALTSVITGANANLSEVSIPGCPITGIDLSGNTGLTTLEVRYSGLLSLDLSSNSSLISLQCRNTPLTSLDLRNGNNANMITFNSYFTNDLICIYVDDKDATYLNTWEKHTSNIFVNNEADCNALSIGAKNQLAFNIYPNPTKNILNIITNLQDSKIEVYDITGKLVLKKHLNFQKNKIDLSGISAGVYLVKVDAQSKSLTKKLIIE</sequence>
<gene>
    <name evidence="4" type="ORF">DU428_04225</name>
</gene>
<evidence type="ECO:0000259" key="3">
    <source>
        <dbReference type="Pfam" id="PF18962"/>
    </source>
</evidence>
<dbReference type="InterPro" id="IPR026444">
    <property type="entry name" value="Secre_tail"/>
</dbReference>
<dbReference type="SUPFAM" id="SSF52058">
    <property type="entry name" value="L domain-like"/>
    <property type="match status" value="1"/>
</dbReference>
<dbReference type="Proteomes" id="UP000252249">
    <property type="component" value="Unassembled WGS sequence"/>
</dbReference>
<comment type="caution">
    <text evidence="4">The sequence shown here is derived from an EMBL/GenBank/DDBJ whole genome shotgun (WGS) entry which is preliminary data.</text>
</comment>
<dbReference type="InterPro" id="IPR032675">
    <property type="entry name" value="LRR_dom_sf"/>
</dbReference>
<keyword evidence="5" id="KW-1185">Reference proteome</keyword>
<feature type="chain" id="PRO_5017042802" evidence="2">
    <location>
        <begin position="21"/>
        <end position="327"/>
    </location>
</feature>
<dbReference type="OrthoDB" id="3179827at2"/>
<dbReference type="Pfam" id="PF18962">
    <property type="entry name" value="Por_Secre_tail"/>
    <property type="match status" value="1"/>
</dbReference>
<dbReference type="AlphaFoldDB" id="A0A368P8G6"/>
<dbReference type="RefSeq" id="WP_113965866.1">
    <property type="nucleotide sequence ID" value="NZ_QNRP01000001.1"/>
</dbReference>
<evidence type="ECO:0000313" key="5">
    <source>
        <dbReference type="Proteomes" id="UP000252249"/>
    </source>
</evidence>
<protein>
    <submittedName>
        <fullName evidence="4">T9SS C-terminal target domain-containing protein</fullName>
    </submittedName>
</protein>
<accession>A0A368P8G6</accession>
<evidence type="ECO:0000256" key="1">
    <source>
        <dbReference type="ARBA" id="ARBA00022729"/>
    </source>
</evidence>
<name>A0A368P8G6_9FLAO</name>
<proteinExistence type="predicted"/>
<keyword evidence="1 2" id="KW-0732">Signal</keyword>
<evidence type="ECO:0000256" key="2">
    <source>
        <dbReference type="SAM" id="SignalP"/>
    </source>
</evidence>
<dbReference type="Gene3D" id="3.80.10.10">
    <property type="entry name" value="Ribonuclease Inhibitor"/>
    <property type="match status" value="1"/>
</dbReference>
<feature type="domain" description="Secretion system C-terminal sorting" evidence="3">
    <location>
        <begin position="257"/>
        <end position="326"/>
    </location>
</feature>
<reference evidence="4 5" key="1">
    <citation type="submission" date="2018-07" db="EMBL/GenBank/DDBJ databases">
        <title>Oceanihabitans testaceum sp. nov., isolated from marine sediment.</title>
        <authorList>
            <person name="Li C.-M."/>
        </authorList>
    </citation>
    <scope>NUCLEOTIDE SEQUENCE [LARGE SCALE GENOMIC DNA]</scope>
    <source>
        <strain evidence="4 5">S9-10</strain>
    </source>
</reference>
<dbReference type="EMBL" id="QPIG01000001">
    <property type="protein sequence ID" value="RCU58590.1"/>
    <property type="molecule type" value="Genomic_DNA"/>
</dbReference>